<dbReference type="Gene3D" id="1.20.1290.10">
    <property type="entry name" value="AhpD-like"/>
    <property type="match status" value="1"/>
</dbReference>
<protein>
    <submittedName>
        <fullName evidence="2">Peroxidase</fullName>
    </submittedName>
</protein>
<dbReference type="Proteomes" id="UP000282957">
    <property type="component" value="Unassembled WGS sequence"/>
</dbReference>
<dbReference type="NCBIfam" id="TIGR01926">
    <property type="entry name" value="peroxid_rel"/>
    <property type="match status" value="1"/>
</dbReference>
<comment type="caution">
    <text evidence="2">The sequence shown here is derived from an EMBL/GenBank/DDBJ whole genome shotgun (WGS) entry which is preliminary data.</text>
</comment>
<dbReference type="OrthoDB" id="9810664at2"/>
<dbReference type="NCBIfam" id="TIGR00778">
    <property type="entry name" value="ahpD_dom"/>
    <property type="match status" value="1"/>
</dbReference>
<keyword evidence="2" id="KW-0575">Peroxidase</keyword>
<evidence type="ECO:0000313" key="3">
    <source>
        <dbReference type="Proteomes" id="UP000282957"/>
    </source>
</evidence>
<dbReference type="InterPro" id="IPR010195">
    <property type="entry name" value="Uncharacterised_peroxidase-rel"/>
</dbReference>
<dbReference type="RefSeq" id="WP_127785141.1">
    <property type="nucleotide sequence ID" value="NZ_SACL01000001.1"/>
</dbReference>
<evidence type="ECO:0000313" key="2">
    <source>
        <dbReference type="EMBL" id="RVT98669.1"/>
    </source>
</evidence>
<dbReference type="InterPro" id="IPR003779">
    <property type="entry name" value="CMD-like"/>
</dbReference>
<dbReference type="AlphaFoldDB" id="A0A437MM19"/>
<dbReference type="SUPFAM" id="SSF69118">
    <property type="entry name" value="AhpD-like"/>
    <property type="match status" value="1"/>
</dbReference>
<keyword evidence="3" id="KW-1185">Reference proteome</keyword>
<dbReference type="PANTHER" id="PTHR35446">
    <property type="entry name" value="SI:CH211-175M2.5"/>
    <property type="match status" value="1"/>
</dbReference>
<dbReference type="InterPro" id="IPR004675">
    <property type="entry name" value="AhpD_core"/>
</dbReference>
<keyword evidence="2" id="KW-0560">Oxidoreductase</keyword>
<feature type="domain" description="Carboxymuconolactone decarboxylase-like" evidence="1">
    <location>
        <begin position="57"/>
        <end position="99"/>
    </location>
</feature>
<evidence type="ECO:0000259" key="1">
    <source>
        <dbReference type="Pfam" id="PF02627"/>
    </source>
</evidence>
<dbReference type="Pfam" id="PF02627">
    <property type="entry name" value="CMD"/>
    <property type="match status" value="1"/>
</dbReference>
<organism evidence="2 3">
    <name type="scientific">Rhodovarius crocodyli</name>
    <dbReference type="NCBI Taxonomy" id="1979269"/>
    <lineage>
        <taxon>Bacteria</taxon>
        <taxon>Pseudomonadati</taxon>
        <taxon>Pseudomonadota</taxon>
        <taxon>Alphaproteobacteria</taxon>
        <taxon>Acetobacterales</taxon>
        <taxon>Roseomonadaceae</taxon>
        <taxon>Rhodovarius</taxon>
    </lineage>
</organism>
<sequence length="191" mass="20647">MATKQSPISWLTVKAPRLSAEVQALLDRTKEKLGYIRNGQTALLARPELVLGQDALSRAANQNPASGLTRKEKELIALVVSTENRCQPCIFGHAAALREITGDALWVGRVEANFRHAGLSPRERALADYALRITRAPGEIEPGDLEPLRQAGLKDGDILDAAAIAAYFNFSNRINSAIGVVPNAEAFAAHR</sequence>
<dbReference type="InterPro" id="IPR029032">
    <property type="entry name" value="AhpD-like"/>
</dbReference>
<gene>
    <name evidence="2" type="ORF">EOD42_00710</name>
</gene>
<proteinExistence type="predicted"/>
<dbReference type="PANTHER" id="PTHR35446:SF2">
    <property type="entry name" value="CARBOXYMUCONOLACTONE DECARBOXYLASE-LIKE DOMAIN-CONTAINING PROTEIN"/>
    <property type="match status" value="1"/>
</dbReference>
<accession>A0A437MM19</accession>
<dbReference type="EMBL" id="SACL01000001">
    <property type="protein sequence ID" value="RVT98669.1"/>
    <property type="molecule type" value="Genomic_DNA"/>
</dbReference>
<name>A0A437MM19_9PROT</name>
<dbReference type="GO" id="GO:0051920">
    <property type="term" value="F:peroxiredoxin activity"/>
    <property type="evidence" value="ECO:0007669"/>
    <property type="project" value="InterPro"/>
</dbReference>
<reference evidence="2 3" key="1">
    <citation type="submission" date="2019-01" db="EMBL/GenBank/DDBJ databases">
        <authorList>
            <person name="Chen W.-M."/>
        </authorList>
    </citation>
    <scope>NUCLEOTIDE SEQUENCE [LARGE SCALE GENOMIC DNA]</scope>
    <source>
        <strain evidence="2 3">CCP-6</strain>
    </source>
</reference>